<protein>
    <recommendedName>
        <fullName evidence="1">DUF4158 domain-containing protein</fullName>
    </recommendedName>
</protein>
<sequence length="130" mass="15843">MNTKNRLKILSDDEIHRLYSRPIFTHQERVQYFTLSHVEKEVLHTLRSIKSKVYFILQLGYFKSKQLFFQFKLSEVKEDIQYILKIYFKNESFGDFESIDKKTRSTHKKLILKISNYRICDLVKKNWNTN</sequence>
<organism evidence="2 3">
    <name type="scientific">Bacillus thuringiensis Bt18247</name>
    <dbReference type="NCBI Taxonomy" id="1423143"/>
    <lineage>
        <taxon>Bacteria</taxon>
        <taxon>Bacillati</taxon>
        <taxon>Bacillota</taxon>
        <taxon>Bacilli</taxon>
        <taxon>Bacillales</taxon>
        <taxon>Bacillaceae</taxon>
        <taxon>Bacillus</taxon>
        <taxon>Bacillus cereus group</taxon>
    </lineage>
</organism>
<reference evidence="2 3" key="1">
    <citation type="submission" date="2016-02" db="EMBL/GenBank/DDBJ databases">
        <title>Comparative analysis of three nematocidal Bacillus thuringiensis strains.</title>
        <authorList>
            <person name="Hollensteiner J."/>
            <person name="Kloesener M."/>
            <person name="Bunk B."/>
            <person name="Sproeer C."/>
            <person name="Rosenstiel P."/>
            <person name="Schulte-Iserlohe R."/>
            <person name="Schulenburg H."/>
            <person name="Liesegang H."/>
        </authorList>
    </citation>
    <scope>NUCLEOTIDE SEQUENCE [LARGE SCALE GENOMIC DNA]</scope>
    <source>
        <strain evidence="2 3">Bt18247</strain>
        <plasmid evidence="2 3">p174778</plasmid>
    </source>
</reference>
<evidence type="ECO:0000259" key="1">
    <source>
        <dbReference type="Pfam" id="PF13700"/>
    </source>
</evidence>
<dbReference type="InterPro" id="IPR025296">
    <property type="entry name" value="DUF4158"/>
</dbReference>
<dbReference type="AlphaFoldDB" id="A0A9W3SZU5"/>
<keyword evidence="2" id="KW-0614">Plasmid</keyword>
<dbReference type="EMBL" id="CP015251">
    <property type="protein sequence ID" value="AOM14189.1"/>
    <property type="molecule type" value="Genomic_DNA"/>
</dbReference>
<gene>
    <name evidence="2" type="ORF">BTI247_58570</name>
</gene>
<accession>A0A9W3SZU5</accession>
<geneLocation type="plasmid" evidence="2 3">
    <name>p174778</name>
</geneLocation>
<evidence type="ECO:0000313" key="3">
    <source>
        <dbReference type="Proteomes" id="UP000192743"/>
    </source>
</evidence>
<dbReference type="Proteomes" id="UP000192743">
    <property type="component" value="Plasmid p174778"/>
</dbReference>
<proteinExistence type="predicted"/>
<feature type="domain" description="DUF4158" evidence="1">
    <location>
        <begin position="9"/>
        <end position="121"/>
    </location>
</feature>
<evidence type="ECO:0000313" key="2">
    <source>
        <dbReference type="EMBL" id="AOM14189.1"/>
    </source>
</evidence>
<dbReference type="Pfam" id="PF13700">
    <property type="entry name" value="DUF4158"/>
    <property type="match status" value="1"/>
</dbReference>
<name>A0A9W3SZU5_BACTU</name>